<dbReference type="STRING" id="1227490.C479_14233"/>
<evidence type="ECO:0000313" key="1">
    <source>
        <dbReference type="EMBL" id="ELZ08504.1"/>
    </source>
</evidence>
<dbReference type="RefSeq" id="WP_007703935.1">
    <property type="nucleotide sequence ID" value="NZ_AOIQ01000021.1"/>
</dbReference>
<sequence length="164" mass="16854">MTHNTTLKTIGGIALLFAVFLTAALITSGASAAEVANESVTLEDGDDLEVAIEWTDTADAANTSTIEIANETVTVDNVTVDADPGNETISTWVVPDDLVAGNYTVTVDGTSSDINATHVDVFSSDDDGGTIIDDVTGDADPLVSFGAAAMLLGGGVYARREGWL</sequence>
<dbReference type="Proteomes" id="UP000011560">
    <property type="component" value="Unassembled WGS sequence"/>
</dbReference>
<reference evidence="1 2" key="1">
    <citation type="journal article" date="2014" name="PLoS Genet.">
        <title>Phylogenetically driven sequencing of extremely halophilic archaea reveals strategies for static and dynamic osmo-response.</title>
        <authorList>
            <person name="Becker E.A."/>
            <person name="Seitzer P.M."/>
            <person name="Tritt A."/>
            <person name="Larsen D."/>
            <person name="Krusor M."/>
            <person name="Yao A.I."/>
            <person name="Wu D."/>
            <person name="Madern D."/>
            <person name="Eisen J.A."/>
            <person name="Darling A.E."/>
            <person name="Facciotti M.T."/>
        </authorList>
    </citation>
    <scope>NUCLEOTIDE SEQUENCE [LARGE SCALE GENOMIC DNA]</scope>
    <source>
        <strain evidence="1 2">JCM 14624</strain>
    </source>
</reference>
<dbReference type="EMBL" id="AOIQ01000021">
    <property type="protein sequence ID" value="ELZ08504.1"/>
    <property type="molecule type" value="Genomic_DNA"/>
</dbReference>
<name>M0BFV9_9EURY</name>
<accession>M0BFV9</accession>
<keyword evidence="2" id="KW-1185">Reference proteome</keyword>
<comment type="caution">
    <text evidence="1">The sequence shown here is derived from an EMBL/GenBank/DDBJ whole genome shotgun (WGS) entry which is preliminary data.</text>
</comment>
<evidence type="ECO:0000313" key="2">
    <source>
        <dbReference type="Proteomes" id="UP000011560"/>
    </source>
</evidence>
<proteinExistence type="predicted"/>
<organism evidence="1 2">
    <name type="scientific">Halovivax asiaticus JCM 14624</name>
    <dbReference type="NCBI Taxonomy" id="1227490"/>
    <lineage>
        <taxon>Archaea</taxon>
        <taxon>Methanobacteriati</taxon>
        <taxon>Methanobacteriota</taxon>
        <taxon>Stenosarchaea group</taxon>
        <taxon>Halobacteria</taxon>
        <taxon>Halobacteriales</taxon>
        <taxon>Natrialbaceae</taxon>
        <taxon>Halovivax</taxon>
    </lineage>
</organism>
<gene>
    <name evidence="1" type="ORF">C479_14233</name>
</gene>
<dbReference type="AlphaFoldDB" id="M0BFV9"/>
<protein>
    <submittedName>
        <fullName evidence="1">Uncharacterized protein</fullName>
    </submittedName>
</protein>